<comment type="caution">
    <text evidence="2">The sequence shown here is derived from an EMBL/GenBank/DDBJ whole genome shotgun (WGS) entry which is preliminary data.</text>
</comment>
<dbReference type="Proteomes" id="UP000265520">
    <property type="component" value="Unassembled WGS sequence"/>
</dbReference>
<protein>
    <submittedName>
        <fullName evidence="2">Gag-pol polyprotein</fullName>
    </submittedName>
</protein>
<dbReference type="InterPro" id="IPR043502">
    <property type="entry name" value="DNA/RNA_pol_sf"/>
</dbReference>
<evidence type="ECO:0000259" key="1">
    <source>
        <dbReference type="Pfam" id="PF07727"/>
    </source>
</evidence>
<proteinExistence type="predicted"/>
<accession>A0A392NP77</accession>
<evidence type="ECO:0000313" key="3">
    <source>
        <dbReference type="Proteomes" id="UP000265520"/>
    </source>
</evidence>
<name>A0A392NP77_9FABA</name>
<organism evidence="2 3">
    <name type="scientific">Trifolium medium</name>
    <dbReference type="NCBI Taxonomy" id="97028"/>
    <lineage>
        <taxon>Eukaryota</taxon>
        <taxon>Viridiplantae</taxon>
        <taxon>Streptophyta</taxon>
        <taxon>Embryophyta</taxon>
        <taxon>Tracheophyta</taxon>
        <taxon>Spermatophyta</taxon>
        <taxon>Magnoliopsida</taxon>
        <taxon>eudicotyledons</taxon>
        <taxon>Gunneridae</taxon>
        <taxon>Pentapetalae</taxon>
        <taxon>rosids</taxon>
        <taxon>fabids</taxon>
        <taxon>Fabales</taxon>
        <taxon>Fabaceae</taxon>
        <taxon>Papilionoideae</taxon>
        <taxon>50 kb inversion clade</taxon>
        <taxon>NPAAA clade</taxon>
        <taxon>Hologalegina</taxon>
        <taxon>IRL clade</taxon>
        <taxon>Trifolieae</taxon>
        <taxon>Trifolium</taxon>
    </lineage>
</organism>
<keyword evidence="3" id="KW-1185">Reference proteome</keyword>
<reference evidence="2 3" key="1">
    <citation type="journal article" date="2018" name="Front. Plant Sci.">
        <title>Red Clover (Trifolium pratense) and Zigzag Clover (T. medium) - A Picture of Genomic Similarities and Differences.</title>
        <authorList>
            <person name="Dluhosova J."/>
            <person name="Istvanek J."/>
            <person name="Nedelnik J."/>
            <person name="Repkova J."/>
        </authorList>
    </citation>
    <scope>NUCLEOTIDE SEQUENCE [LARGE SCALE GENOMIC DNA]</scope>
    <source>
        <strain evidence="3">cv. 10/8</strain>
        <tissue evidence="2">Leaf</tissue>
    </source>
</reference>
<dbReference type="AlphaFoldDB" id="A0A392NP77"/>
<dbReference type="SUPFAM" id="SSF56672">
    <property type="entry name" value="DNA/RNA polymerases"/>
    <property type="match status" value="1"/>
</dbReference>
<dbReference type="EMBL" id="LXQA010042776">
    <property type="protein sequence ID" value="MCI00295.1"/>
    <property type="molecule type" value="Genomic_DNA"/>
</dbReference>
<feature type="domain" description="Reverse transcriptase Ty1/copia-type" evidence="1">
    <location>
        <begin position="1"/>
        <end position="96"/>
    </location>
</feature>
<evidence type="ECO:0000313" key="2">
    <source>
        <dbReference type="EMBL" id="MCI00295.1"/>
    </source>
</evidence>
<dbReference type="InterPro" id="IPR013103">
    <property type="entry name" value="RVT_2"/>
</dbReference>
<dbReference type="Pfam" id="PF07727">
    <property type="entry name" value="RVT_2"/>
    <property type="match status" value="1"/>
</dbReference>
<sequence>MDVKSAFLNRYLNEEVYVEQPKGFTDANFPDHVYKLKKTLYGLKQAPRAWYERLTEFLVNHGYRKGRTDKTLFVKEEHGKLMIAQIYVDDIVFGGMSNVTAQRPILGGPGNATLRSSPPPF</sequence>